<feature type="transmembrane region" description="Helical" evidence="1">
    <location>
        <begin position="150"/>
        <end position="168"/>
    </location>
</feature>
<evidence type="ECO:0000313" key="2">
    <source>
        <dbReference type="EMBL" id="CAE7421795.1"/>
    </source>
</evidence>
<protein>
    <submittedName>
        <fullName evidence="2">ANKRD17 protein</fullName>
    </submittedName>
</protein>
<dbReference type="EMBL" id="CAJNDS010002302">
    <property type="protein sequence ID" value="CAE7421795.1"/>
    <property type="molecule type" value="Genomic_DNA"/>
</dbReference>
<feature type="transmembrane region" description="Helical" evidence="1">
    <location>
        <begin position="234"/>
        <end position="255"/>
    </location>
</feature>
<reference evidence="2" key="1">
    <citation type="submission" date="2021-02" db="EMBL/GenBank/DDBJ databases">
        <authorList>
            <person name="Dougan E. K."/>
            <person name="Rhodes N."/>
            <person name="Thang M."/>
            <person name="Chan C."/>
        </authorList>
    </citation>
    <scope>NUCLEOTIDE SEQUENCE</scope>
</reference>
<keyword evidence="1" id="KW-0812">Transmembrane</keyword>
<feature type="transmembrane region" description="Helical" evidence="1">
    <location>
        <begin position="12"/>
        <end position="33"/>
    </location>
</feature>
<dbReference type="OrthoDB" id="10485340at2759"/>
<name>A0A812R514_9DINO</name>
<keyword evidence="3" id="KW-1185">Reference proteome</keyword>
<feature type="transmembrane region" description="Helical" evidence="1">
    <location>
        <begin position="180"/>
        <end position="198"/>
    </location>
</feature>
<feature type="transmembrane region" description="Helical" evidence="1">
    <location>
        <begin position="53"/>
        <end position="73"/>
    </location>
</feature>
<organism evidence="2 3">
    <name type="scientific">Symbiodinium natans</name>
    <dbReference type="NCBI Taxonomy" id="878477"/>
    <lineage>
        <taxon>Eukaryota</taxon>
        <taxon>Sar</taxon>
        <taxon>Alveolata</taxon>
        <taxon>Dinophyceae</taxon>
        <taxon>Suessiales</taxon>
        <taxon>Symbiodiniaceae</taxon>
        <taxon>Symbiodinium</taxon>
    </lineage>
</organism>
<accession>A0A812R514</accession>
<gene>
    <name evidence="2" type="primary">ANKRD17</name>
    <name evidence="2" type="ORF">SNAT2548_LOCUS22947</name>
</gene>
<evidence type="ECO:0000313" key="3">
    <source>
        <dbReference type="Proteomes" id="UP000604046"/>
    </source>
</evidence>
<keyword evidence="1" id="KW-1133">Transmembrane helix</keyword>
<proteinExistence type="predicted"/>
<feature type="transmembrane region" description="Helical" evidence="1">
    <location>
        <begin position="342"/>
        <end position="359"/>
    </location>
</feature>
<dbReference type="AlphaFoldDB" id="A0A812R514"/>
<evidence type="ECO:0000256" key="1">
    <source>
        <dbReference type="SAM" id="Phobius"/>
    </source>
</evidence>
<feature type="transmembrane region" description="Helical" evidence="1">
    <location>
        <begin position="301"/>
        <end position="322"/>
    </location>
</feature>
<comment type="caution">
    <text evidence="2">The sequence shown here is derived from an EMBL/GenBank/DDBJ whole genome shotgun (WGS) entry which is preliminary data.</text>
</comment>
<feature type="transmembrane region" description="Helical" evidence="1">
    <location>
        <begin position="275"/>
        <end position="294"/>
    </location>
</feature>
<sequence>MVSRYSWSIINTTVSIFSAVMIFNGVDEVGLFLFVNPLLGEFPQGWRQVARVIVGYLVFLAWFTVAHIMIAYVSNALKRQGFEGELEEGETQGRSWVVNDTVRGDNGQPVEPTLVRPGGREKSVAIVGNVEVFVMTKDLAKQGFEQRTKCWSMLYAHMAGFAMISAGGDLQHAEPFRGSSVMSFVSVAVNVLFLLSLFRLSRAMRPTVEDSDDEEEAEAVRLCEEHAIEAEDELFCLSISFLFVQAVRYSVTGVLSTKNGSEPGEEFGLREIATVYGVGVLAVAGAFLMALSGYSRRLADLARGTFCMAFAWCLLFASRWMFESWRLLVTLDVSPRTIEGRVVLALFLSTFTAFAIIVLDKFEDTSRNPRLAHNVVKNLVTGLSILVGFTWEHVVDGCTEAIASIYHGHELKKLVSKVVGATIIPLVVLPAWRRHVLQKVLMLMKHKKDKRVAERLAQMVSGGKIELSSSEDEPDADLAW</sequence>
<dbReference type="Proteomes" id="UP000604046">
    <property type="component" value="Unassembled WGS sequence"/>
</dbReference>
<keyword evidence="1" id="KW-0472">Membrane</keyword>